<dbReference type="PRINTS" id="PR00778">
    <property type="entry name" value="HTHARSR"/>
</dbReference>
<dbReference type="InterPro" id="IPR001845">
    <property type="entry name" value="HTH_ArsR_DNA-bd_dom"/>
</dbReference>
<dbReference type="SMART" id="SM00418">
    <property type="entry name" value="HTH_ARSR"/>
    <property type="match status" value="1"/>
</dbReference>
<dbReference type="CDD" id="cd00090">
    <property type="entry name" value="HTH_ARSR"/>
    <property type="match status" value="1"/>
</dbReference>
<reference evidence="6 7" key="1">
    <citation type="submission" date="2021-04" db="EMBL/GenBank/DDBJ databases">
        <title>novel species isolated from subtropical streams in China.</title>
        <authorList>
            <person name="Lu H."/>
        </authorList>
    </citation>
    <scope>NUCLEOTIDE SEQUENCE [LARGE SCALE GENOMIC DNA]</scope>
    <source>
        <strain evidence="6 7">FT147W</strain>
    </source>
</reference>
<evidence type="ECO:0000256" key="2">
    <source>
        <dbReference type="ARBA" id="ARBA00023015"/>
    </source>
</evidence>
<keyword evidence="1" id="KW-0059">Arsenical resistance</keyword>
<dbReference type="PROSITE" id="PS50987">
    <property type="entry name" value="HTH_ARSR_2"/>
    <property type="match status" value="1"/>
</dbReference>
<keyword evidence="2" id="KW-0805">Transcription regulation</keyword>
<dbReference type="PANTHER" id="PTHR33154">
    <property type="entry name" value="TRANSCRIPTIONAL REGULATOR, ARSR FAMILY"/>
    <property type="match status" value="1"/>
</dbReference>
<comment type="caution">
    <text evidence="6">The sequence shown here is derived from an EMBL/GenBank/DDBJ whole genome shotgun (WGS) entry which is preliminary data.</text>
</comment>
<gene>
    <name evidence="6" type="ORF">KDM87_05315</name>
</gene>
<proteinExistence type="predicted"/>
<dbReference type="Proteomes" id="UP000682982">
    <property type="component" value="Unassembled WGS sequence"/>
</dbReference>
<feature type="domain" description="HTH arsR-type" evidence="5">
    <location>
        <begin position="4"/>
        <end position="98"/>
    </location>
</feature>
<evidence type="ECO:0000259" key="5">
    <source>
        <dbReference type="PROSITE" id="PS50987"/>
    </source>
</evidence>
<sequence length="110" mass="12035">MKELPDQALMQIAQYFAVLAEPTRLRILNALRECERNVGELAMICSCSQANVSRHLSNLANHGIITRESRKTSVYYKIADPSIYALCDLVCHNVASQLSGLAAALAGKSN</sequence>
<dbReference type="Pfam" id="PF01022">
    <property type="entry name" value="HTH_5"/>
    <property type="match status" value="1"/>
</dbReference>
<dbReference type="PANTHER" id="PTHR33154:SF18">
    <property type="entry name" value="ARSENICAL RESISTANCE OPERON REPRESSOR"/>
    <property type="match status" value="1"/>
</dbReference>
<keyword evidence="3" id="KW-0238">DNA-binding</keyword>
<name>A0ABS5H219_9BURK</name>
<dbReference type="InterPro" id="IPR036390">
    <property type="entry name" value="WH_DNA-bd_sf"/>
</dbReference>
<dbReference type="InterPro" id="IPR011991">
    <property type="entry name" value="ArsR-like_HTH"/>
</dbReference>
<dbReference type="EMBL" id="JAGSPK010000002">
    <property type="protein sequence ID" value="MBR7792009.1"/>
    <property type="molecule type" value="Genomic_DNA"/>
</dbReference>
<dbReference type="SUPFAM" id="SSF46785">
    <property type="entry name" value="Winged helix' DNA-binding domain"/>
    <property type="match status" value="1"/>
</dbReference>
<keyword evidence="4" id="KW-0804">Transcription</keyword>
<evidence type="ECO:0000313" key="6">
    <source>
        <dbReference type="EMBL" id="MBR7792009.1"/>
    </source>
</evidence>
<evidence type="ECO:0000256" key="4">
    <source>
        <dbReference type="ARBA" id="ARBA00023163"/>
    </source>
</evidence>
<keyword evidence="7" id="KW-1185">Reference proteome</keyword>
<organism evidence="6 7">
    <name type="scientific">Undibacterium rivi</name>
    <dbReference type="NCBI Taxonomy" id="2828729"/>
    <lineage>
        <taxon>Bacteria</taxon>
        <taxon>Pseudomonadati</taxon>
        <taxon>Pseudomonadota</taxon>
        <taxon>Betaproteobacteria</taxon>
        <taxon>Burkholderiales</taxon>
        <taxon>Oxalobacteraceae</taxon>
        <taxon>Undibacterium</taxon>
    </lineage>
</organism>
<evidence type="ECO:0000256" key="3">
    <source>
        <dbReference type="ARBA" id="ARBA00023125"/>
    </source>
</evidence>
<dbReference type="InterPro" id="IPR051081">
    <property type="entry name" value="HTH_MetalResp_TranReg"/>
</dbReference>
<evidence type="ECO:0000313" key="7">
    <source>
        <dbReference type="Proteomes" id="UP000682982"/>
    </source>
</evidence>
<dbReference type="InterPro" id="IPR036388">
    <property type="entry name" value="WH-like_DNA-bd_sf"/>
</dbReference>
<dbReference type="Gene3D" id="1.10.10.10">
    <property type="entry name" value="Winged helix-like DNA-binding domain superfamily/Winged helix DNA-binding domain"/>
    <property type="match status" value="1"/>
</dbReference>
<protein>
    <submittedName>
        <fullName evidence="6">Helix-turn-helix transcriptional regulator</fullName>
    </submittedName>
</protein>
<accession>A0ABS5H219</accession>
<evidence type="ECO:0000256" key="1">
    <source>
        <dbReference type="ARBA" id="ARBA00022849"/>
    </source>
</evidence>
<dbReference type="NCBIfam" id="NF033788">
    <property type="entry name" value="HTH_metalloreg"/>
    <property type="match status" value="1"/>
</dbReference>